<evidence type="ECO:0000256" key="10">
    <source>
        <dbReference type="ARBA" id="ARBA00023125"/>
    </source>
</evidence>
<accession>A0A9D1UX20</accession>
<reference evidence="15" key="1">
    <citation type="journal article" date="2021" name="PeerJ">
        <title>Extensive microbial diversity within the chicken gut microbiome revealed by metagenomics and culture.</title>
        <authorList>
            <person name="Gilroy R."/>
            <person name="Ravi A."/>
            <person name="Getino M."/>
            <person name="Pursley I."/>
            <person name="Horton D.L."/>
            <person name="Alikhan N.F."/>
            <person name="Baker D."/>
            <person name="Gharbi K."/>
            <person name="Hall N."/>
            <person name="Watson M."/>
            <person name="Adriaenssens E.M."/>
            <person name="Foster-Nyarko E."/>
            <person name="Jarju S."/>
            <person name="Secka A."/>
            <person name="Antonio M."/>
            <person name="Oren A."/>
            <person name="Chaudhuri R.R."/>
            <person name="La Ragione R."/>
            <person name="Hildebrand F."/>
            <person name="Pallen M.J."/>
        </authorList>
    </citation>
    <scope>NUCLEOTIDE SEQUENCE</scope>
    <source>
        <strain evidence="15">6627</strain>
    </source>
</reference>
<dbReference type="GO" id="GO:0043571">
    <property type="term" value="P:maintenance of CRISPR repeat elements"/>
    <property type="evidence" value="ECO:0007669"/>
    <property type="project" value="UniProtKB-UniRule"/>
</dbReference>
<reference evidence="15" key="2">
    <citation type="submission" date="2021-04" db="EMBL/GenBank/DDBJ databases">
        <authorList>
            <person name="Gilroy R."/>
        </authorList>
    </citation>
    <scope>NUCLEOTIDE SEQUENCE</scope>
    <source>
        <strain evidence="15">6627</strain>
    </source>
</reference>
<evidence type="ECO:0000256" key="8">
    <source>
        <dbReference type="ARBA" id="ARBA00022884"/>
    </source>
</evidence>
<keyword evidence="7" id="KW-0460">Magnesium</keyword>
<protein>
    <recommendedName>
        <fullName evidence="13">CRISPR-associated endonuclease Cas9</fullName>
        <ecNumber evidence="13">3.1.-.-</ecNumber>
    </recommendedName>
</protein>
<dbReference type="InterPro" id="IPR055228">
    <property type="entry name" value="Cas9_RuvC"/>
</dbReference>
<dbReference type="Gene3D" id="1.10.30.50">
    <property type="match status" value="1"/>
</dbReference>
<comment type="caution">
    <text evidence="15">The sequence shown here is derived from an EMBL/GenBank/DDBJ whole genome shotgun (WGS) entry which is preliminary data.</text>
</comment>
<evidence type="ECO:0000256" key="6">
    <source>
        <dbReference type="ARBA" id="ARBA00022801"/>
    </source>
</evidence>
<dbReference type="InterPro" id="IPR032240">
    <property type="entry name" value="Cas9_REC"/>
</dbReference>
<comment type="domain">
    <text evidence="13">Has 2 endonuclease domains. The discontinuous RuvC-like domain cleaves the target DNA noncomplementary to crRNA while the HNH nuclease domain cleaves the target DNA complementary to crRNA.</text>
</comment>
<feature type="domain" description="HNH Cas9-type" evidence="14">
    <location>
        <begin position="783"/>
        <end position="950"/>
    </location>
</feature>
<dbReference type="Pfam" id="PF16595">
    <property type="entry name" value="Cas9_PI"/>
    <property type="match status" value="1"/>
</dbReference>
<dbReference type="Pfam" id="PF16592">
    <property type="entry name" value="Cas9_REC"/>
    <property type="match status" value="1"/>
</dbReference>
<dbReference type="Gene3D" id="3.30.420.10">
    <property type="entry name" value="Ribonuclease H-like superfamily/Ribonuclease H"/>
    <property type="match status" value="1"/>
</dbReference>
<evidence type="ECO:0000256" key="12">
    <source>
        <dbReference type="ARBA" id="ARBA00046380"/>
    </source>
</evidence>
<dbReference type="InterPro" id="IPR003615">
    <property type="entry name" value="HNH_nuc"/>
</dbReference>
<gene>
    <name evidence="13 15" type="primary">cas9</name>
    <name evidence="15" type="ORF">H9861_04525</name>
</gene>
<dbReference type="InterPro" id="IPR032239">
    <property type="entry name" value="Cas9-BH"/>
</dbReference>
<dbReference type="EMBL" id="DXFP01000038">
    <property type="protein sequence ID" value="HIX02001.1"/>
    <property type="molecule type" value="Genomic_DNA"/>
</dbReference>
<dbReference type="NCBIfam" id="TIGR01865">
    <property type="entry name" value="cas_Csn1"/>
    <property type="match status" value="1"/>
</dbReference>
<feature type="active site" description="Proton acceptor for HNH nuclease domain" evidence="13">
    <location>
        <position position="859"/>
    </location>
</feature>
<evidence type="ECO:0000259" key="14">
    <source>
        <dbReference type="PROSITE" id="PS51749"/>
    </source>
</evidence>
<dbReference type="Pfam" id="PF22702">
    <property type="entry name" value="Cas9_RuvC"/>
    <property type="match status" value="1"/>
</dbReference>
<keyword evidence="6 13" id="KW-0378">Hydrolase</keyword>
<dbReference type="Pfam" id="PF16593">
    <property type="entry name" value="Cas9-BH"/>
    <property type="match status" value="1"/>
</dbReference>
<keyword evidence="9 13" id="KW-0051">Antiviral defense</keyword>
<comment type="function">
    <text evidence="13">CRISPR (clustered regularly interspaced short palindromic repeat) is an adaptive immune system that provides protection against mobile genetic elements (viruses, transposable elements and conjugative plasmids). CRISPR clusters contain spacers, sequences complementary to antecedent mobile elements, and target invading nucleic acids. CRISPR clusters are transcribed and processed into CRISPR RNA (crRNA). In type II CRISPR systems correct processing of pre-crRNA requires a trans-encoded small RNA (tracrRNA), endogenous ribonuclease 3 (rnc) and this protein. The tracrRNA serves as a guide for ribonuclease 3-aided processing of pre-crRNA. Subsequently Cas9/crRNA/tracrRNA endonucleolytically cleaves linear or circular dsDNA target complementary to the spacer; Cas9 is inactive in the absence of the 2 guide RNAs (gRNA). Cas9 recognizes the protospacer adjacent motif (PAM) in the CRISPR repeat sequences to help distinguish self versus nonself, as targets within the bacterial CRISPR locus do not have PAMs. PAM recognition is also required for catalytic activity.</text>
</comment>
<comment type="caution">
    <text evidence="13">Lacks conserved residue(s) required for the propagation of feature annotation.</text>
</comment>
<organism evidence="15 16">
    <name type="scientific">Candidatus Ligilactobacillus excrementigallinarum</name>
    <dbReference type="NCBI Taxonomy" id="2838641"/>
    <lineage>
        <taxon>Bacteria</taxon>
        <taxon>Bacillati</taxon>
        <taxon>Bacillota</taxon>
        <taxon>Bacilli</taxon>
        <taxon>Lactobacillales</taxon>
        <taxon>Lactobacillaceae</taxon>
        <taxon>Ligilactobacillus</taxon>
    </lineage>
</organism>
<evidence type="ECO:0000313" key="15">
    <source>
        <dbReference type="EMBL" id="HIX02001.1"/>
    </source>
</evidence>
<dbReference type="InterPro" id="IPR032237">
    <property type="entry name" value="Cas9_PI"/>
</dbReference>
<keyword evidence="8 13" id="KW-0694">RNA-binding</keyword>
<evidence type="ECO:0000256" key="7">
    <source>
        <dbReference type="ARBA" id="ARBA00022842"/>
    </source>
</evidence>
<sequence>MKIYNWGGCYKVKDYYVGLDIGTSSIGWSIMDENYHLLKKKHKKTMGVTLFKEGQTAADRRGFRTTRRRLSRRKWRLKLLEEFFDPYMAEVDSTFFARLKDSNISPLDSNKKFQGSLLFPEKKDTNFYDDYPTIYHLRDKLMNEDKKFDLREIYIAIHHIVKYRGNFLKSAPVNSFNTSKIDLKADIDAINQLLGEKKIVINEENVDEVEKILLNFELRKLDKQKQVKELLLEKTSDKVLLKANKQVTNELVKAITGSPFQLNALLQKEVDNSKEWKFSLSDEGIDDKLAGLETGMDKNEIELTSLVKEIHDWVILNEIVPNGQSLSQSMIEKYKTHQNQLKLYKGLIRKVDKKDAKLLKQAYSNYINRKDERLKSYSKGDFVDEVSKILKKYDEFEEAATLQKAIELDNFMSKQRTSANGVIPRQLHQKELDKIIENQAKYYPWLVELNPNEKRRNEAKYKLDELVAFRVPYYVGPMIEKNDANKDNNAKFAWMIRKEWGRITPWNFDEKVDRNQSAENFIKRMTTKDTYLLGEDVLPDNSLLYQRFKVLNELNNLRINDKKLTVSEKQGIFENLFTQNKTVSVKKLQNYLQSTGECLTTPRISGLSDETKFNSNLATYLKFKDIFGEKVDNPDYIDDLEKIIEWATVFEDNDIFMDKLQEISWLSEDEYRKLKGLRLQGWGRLSKKLLTGIFDENGQRIIDRMWNTNDNLMQIVTSDNISKQIAEYNEKFVGKNDVEAILEDAYTSPQNKKAIRKVVKVVNDIENVMGYAPTTISIEFTRSNEKSERTKSRMQYIQNVYKNIAKEIADDSLLTELKSKNNNKDYSDRLYLYFTQLGRDAYTGKKLDIDNLSNYDIDHILPQAFIKDDSLDNRVLVSRAVNNSKSDNVPVKLFGNNPMPDHVLGVSKICDFWQKLSENHLISRKKYLNLKTDPEAIGKYTKEGFVKRQLVETSQVVKLVSTILTEKYQNEDTKIIEIKAALTHQFREKFGFIKLRNLNDFHHGFDAYIVNIIGLYLYKRYPKLRSYFVYNDFKKLSDNAIKNLKTFNFLGDIENKNVIEYDEQIVMDKQDVFKHLERAYMAKVVPVSKEVGYGSDANLYDQTLYPAPRNDIKKRTNLVRIKKNKDTDIYGGYTGVKNAYASLIKIKNKNDVYYQTIAIPLKNINELEKIKQTDSEKYLEKLNSIISAQVGKKNFEIILERLFLGQLIIDGTDKFTLGSPEVQHNAQQLVLSERSVKTLGKIQNEDDVNNTELNDVYADICNVINKYFSLYDKRDFRNKLNDAFDKFKKFSIEEKIDILDRILRGLHANADKPKLTELGIKTQLGFFQTKGGIKLSPNAELIYQSPTGLIERRVKLKDL</sequence>
<evidence type="ECO:0000256" key="4">
    <source>
        <dbReference type="ARBA" id="ARBA00022723"/>
    </source>
</evidence>
<comment type="cofactor">
    <cofactor evidence="1">
        <name>Mg(2+)</name>
        <dbReference type="ChEBI" id="CHEBI:18420"/>
    </cofactor>
</comment>
<feature type="active site" description="For RuvC-like nuclease domain" evidence="13">
    <location>
        <position position="20"/>
    </location>
</feature>
<evidence type="ECO:0000256" key="1">
    <source>
        <dbReference type="ARBA" id="ARBA00001946"/>
    </source>
</evidence>
<dbReference type="InterPro" id="IPR028629">
    <property type="entry name" value="Cas9"/>
</dbReference>
<keyword evidence="3 13" id="KW-0540">Nuclease</keyword>
<evidence type="ECO:0000313" key="16">
    <source>
        <dbReference type="Proteomes" id="UP000823963"/>
    </source>
</evidence>
<comment type="similarity">
    <text evidence="2">Belongs to the CRISPR-associated protein Cas9 family. Subtype II-A subfamily.</text>
</comment>
<dbReference type="GO" id="GO:0003723">
    <property type="term" value="F:RNA binding"/>
    <property type="evidence" value="ECO:0007669"/>
    <property type="project" value="UniProtKB-UniRule"/>
</dbReference>
<dbReference type="Proteomes" id="UP000823963">
    <property type="component" value="Unassembled WGS sequence"/>
</dbReference>
<proteinExistence type="inferred from homology"/>
<keyword evidence="10 13" id="KW-0238">DNA-binding</keyword>
<dbReference type="Pfam" id="PF13395">
    <property type="entry name" value="HNH_4"/>
    <property type="match status" value="1"/>
</dbReference>
<name>A0A9D1UX20_9LACO</name>
<comment type="similarity">
    <text evidence="13">Belongs to the CRISPR-associated Cas9 family.</text>
</comment>
<keyword evidence="11" id="KW-0464">Manganese</keyword>
<dbReference type="InterPro" id="IPR033114">
    <property type="entry name" value="HNH_CAS9"/>
</dbReference>
<evidence type="ECO:0000256" key="11">
    <source>
        <dbReference type="ARBA" id="ARBA00023211"/>
    </source>
</evidence>
<evidence type="ECO:0000256" key="2">
    <source>
        <dbReference type="ARBA" id="ARBA00005244"/>
    </source>
</evidence>
<evidence type="ECO:0000256" key="5">
    <source>
        <dbReference type="ARBA" id="ARBA00022759"/>
    </source>
</evidence>
<dbReference type="EC" id="3.1.-.-" evidence="13"/>
<keyword evidence="4" id="KW-0479">Metal-binding</keyword>
<dbReference type="GO" id="GO:0016787">
    <property type="term" value="F:hydrolase activity"/>
    <property type="evidence" value="ECO:0007669"/>
    <property type="project" value="UniProtKB-KW"/>
</dbReference>
<dbReference type="InterPro" id="IPR036397">
    <property type="entry name" value="RNaseH_sf"/>
</dbReference>
<dbReference type="PROSITE" id="PS51749">
    <property type="entry name" value="HNH_CAS9"/>
    <property type="match status" value="1"/>
</dbReference>
<evidence type="ECO:0000256" key="13">
    <source>
        <dbReference type="HAMAP-Rule" id="MF_01480"/>
    </source>
</evidence>
<dbReference type="HAMAP" id="MF_01480">
    <property type="entry name" value="Cas9"/>
    <property type="match status" value="1"/>
</dbReference>
<dbReference type="GO" id="GO:0003677">
    <property type="term" value="F:DNA binding"/>
    <property type="evidence" value="ECO:0007669"/>
    <property type="project" value="UniProtKB-UniRule"/>
</dbReference>
<comment type="subunit">
    <text evidence="12 13">Monomer. Binds crRNA and tracrRNA.</text>
</comment>
<evidence type="ECO:0000256" key="9">
    <source>
        <dbReference type="ARBA" id="ARBA00023118"/>
    </source>
</evidence>
<dbReference type="GO" id="GO:0051607">
    <property type="term" value="P:defense response to virus"/>
    <property type="evidence" value="ECO:0007669"/>
    <property type="project" value="UniProtKB-UniRule"/>
</dbReference>
<keyword evidence="5 13" id="KW-0255">Endonuclease</keyword>
<dbReference type="GO" id="GO:0046872">
    <property type="term" value="F:metal ion binding"/>
    <property type="evidence" value="ECO:0007669"/>
    <property type="project" value="UniProtKB-UniRule"/>
</dbReference>
<evidence type="ECO:0000256" key="3">
    <source>
        <dbReference type="ARBA" id="ARBA00022722"/>
    </source>
</evidence>
<dbReference type="GO" id="GO:0004519">
    <property type="term" value="F:endonuclease activity"/>
    <property type="evidence" value="ECO:0007669"/>
    <property type="project" value="UniProtKB-UniRule"/>
</dbReference>